<name>A0A5C6JKD2_9ACTN</name>
<dbReference type="Pfam" id="PF13472">
    <property type="entry name" value="Lipase_GDSL_2"/>
    <property type="match status" value="1"/>
</dbReference>
<dbReference type="PANTHER" id="PTHR43784:SF2">
    <property type="entry name" value="GDSL-LIKE LIPASE_ACYLHYDROLASE, PUTATIVE (AFU_ORTHOLOGUE AFUA_2G00820)-RELATED"/>
    <property type="match status" value="1"/>
</dbReference>
<keyword evidence="4" id="KW-0378">Hydrolase</keyword>
<reference evidence="4" key="1">
    <citation type="journal article" date="2019" name="Microbiol. Resour. Announc.">
        <title>Draft Genomic Sequences of Streptomyces misionensis and Streptomyces albidoflavus, bacteria applied for phytopathogen biocontrol.</title>
        <authorList>
            <person name="Pylro V."/>
            <person name="Dias A."/>
            <person name="Andreote F."/>
            <person name="Varani A."/>
            <person name="Andreote C."/>
            <person name="Bernardo E."/>
            <person name="Martins T."/>
        </authorList>
    </citation>
    <scope>NUCLEOTIDE SEQUENCE [LARGE SCALE GENOMIC DNA]</scope>
    <source>
        <strain evidence="4">66</strain>
    </source>
</reference>
<dbReference type="EMBL" id="VOGW01000120">
    <property type="protein sequence ID" value="TWV41767.1"/>
    <property type="molecule type" value="Genomic_DNA"/>
</dbReference>
<accession>A0A5C6JKD2</accession>
<proteinExistence type="predicted"/>
<dbReference type="InterPro" id="IPR013830">
    <property type="entry name" value="SGNH_hydro"/>
</dbReference>
<organism evidence="4 5">
    <name type="scientific">Streptomyces misionensis</name>
    <dbReference type="NCBI Taxonomy" id="67331"/>
    <lineage>
        <taxon>Bacteria</taxon>
        <taxon>Bacillati</taxon>
        <taxon>Actinomycetota</taxon>
        <taxon>Actinomycetes</taxon>
        <taxon>Kitasatosporales</taxon>
        <taxon>Streptomycetaceae</taxon>
        <taxon>Streptomyces</taxon>
    </lineage>
</organism>
<feature type="region of interest" description="Disordered" evidence="1">
    <location>
        <begin position="65"/>
        <end position="88"/>
    </location>
</feature>
<protein>
    <submittedName>
        <fullName evidence="4">SGNH/GDSL hydrolase family protein</fullName>
    </submittedName>
</protein>
<keyword evidence="2" id="KW-1133">Transmembrane helix</keyword>
<keyword evidence="2" id="KW-0472">Membrane</keyword>
<dbReference type="SUPFAM" id="SSF52266">
    <property type="entry name" value="SGNH hydrolase"/>
    <property type="match status" value="1"/>
</dbReference>
<keyword evidence="2" id="KW-0812">Transmembrane</keyword>
<evidence type="ECO:0000259" key="3">
    <source>
        <dbReference type="Pfam" id="PF13472"/>
    </source>
</evidence>
<dbReference type="GO" id="GO:0016787">
    <property type="term" value="F:hydrolase activity"/>
    <property type="evidence" value="ECO:0007669"/>
    <property type="project" value="UniProtKB-KW"/>
</dbReference>
<gene>
    <name evidence="4" type="ORF">FRZ03_21000</name>
</gene>
<evidence type="ECO:0000313" key="4">
    <source>
        <dbReference type="EMBL" id="TWV41767.1"/>
    </source>
</evidence>
<dbReference type="InterPro" id="IPR036514">
    <property type="entry name" value="SGNH_hydro_sf"/>
</dbReference>
<keyword evidence="5" id="KW-1185">Reference proteome</keyword>
<evidence type="ECO:0000256" key="1">
    <source>
        <dbReference type="SAM" id="MobiDB-lite"/>
    </source>
</evidence>
<comment type="caution">
    <text evidence="4">The sequence shown here is derived from an EMBL/GenBank/DDBJ whole genome shotgun (WGS) entry which is preliminary data.</text>
</comment>
<dbReference type="Gene3D" id="3.40.50.1110">
    <property type="entry name" value="SGNH hydrolase"/>
    <property type="match status" value="1"/>
</dbReference>
<dbReference type="InterPro" id="IPR053140">
    <property type="entry name" value="GDSL_Rv0518-like"/>
</dbReference>
<feature type="region of interest" description="Disordered" evidence="1">
    <location>
        <begin position="1"/>
        <end position="31"/>
    </location>
</feature>
<dbReference type="Proteomes" id="UP000320481">
    <property type="component" value="Unassembled WGS sequence"/>
</dbReference>
<dbReference type="AlphaFoldDB" id="A0A5C6JKD2"/>
<feature type="domain" description="SGNH hydrolase-type esterase" evidence="3">
    <location>
        <begin position="264"/>
        <end position="457"/>
    </location>
</feature>
<feature type="transmembrane region" description="Helical" evidence="2">
    <location>
        <begin position="39"/>
        <end position="59"/>
    </location>
</feature>
<dbReference type="PANTHER" id="PTHR43784">
    <property type="entry name" value="GDSL-LIKE LIPASE/ACYLHYDROLASE, PUTATIVE (AFU_ORTHOLOGUE AFUA_2G00820)-RELATED"/>
    <property type="match status" value="1"/>
</dbReference>
<sequence>MDSSRPEPGAPSPEENDTSVTRRHDGAPGQARTQHRAQYLILLSALVALVIAVCAGIYVTTAPGHGTPAGTLADNRPRRDSSAAPVSTGAWVGSWATAPVGGEPGTEAMGLAGHSVRNVVHADAGGTSARITLSNLYGQSPLDITHATIALSAGDATAAADAETMRRLTFNGATGVVIPAGEEAVSDAVHLLVPHGSDVLVTTYSPTPSGPVTYHPHARQISYVAAGDRTEDSTGAPYTQQTPYWRYVTALDVLSNEADGTVVVFGDSITDGITSTTGANRRWPDLLGGRLRSALQDGRRLPRYSVVNEGISGNQVLADGLGRPAENQSGLGRFGRDALARTNVKVVVVDLGVNDILRNPRLADPDRVLGGLRTLVRDAHARGLKVVGATLMPFKGHRGWTPARETVRREINAQIRAGRVYDAVVDFDKALRDPYDPRRLRPDYDSGDHLHPGDLGFEKMAEVFDLRTLKGAGQAEL</sequence>
<dbReference type="CDD" id="cd01830">
    <property type="entry name" value="XynE_like"/>
    <property type="match status" value="1"/>
</dbReference>
<evidence type="ECO:0000313" key="5">
    <source>
        <dbReference type="Proteomes" id="UP000320481"/>
    </source>
</evidence>
<evidence type="ECO:0000256" key="2">
    <source>
        <dbReference type="SAM" id="Phobius"/>
    </source>
</evidence>